<name>W6QGX4_PENRF</name>
<evidence type="ECO:0000256" key="8">
    <source>
        <dbReference type="SAM" id="Phobius"/>
    </source>
</evidence>
<dbReference type="AlphaFoldDB" id="W6QGX4"/>
<reference evidence="9" key="1">
    <citation type="journal article" date="2014" name="Nat. Commun.">
        <title>Multiple recent horizontal transfers of a large genomic region in cheese making fungi.</title>
        <authorList>
            <person name="Cheeseman K."/>
            <person name="Ropars J."/>
            <person name="Renault P."/>
            <person name="Dupont J."/>
            <person name="Gouzy J."/>
            <person name="Branca A."/>
            <person name="Abraham A.L."/>
            <person name="Ceppi M."/>
            <person name="Conseiller E."/>
            <person name="Debuchy R."/>
            <person name="Malagnac F."/>
            <person name="Goarin A."/>
            <person name="Silar P."/>
            <person name="Lacoste S."/>
            <person name="Sallet E."/>
            <person name="Bensimon A."/>
            <person name="Giraud T."/>
            <person name="Brygoo Y."/>
        </authorList>
    </citation>
    <scope>NUCLEOTIDE SEQUENCE [LARGE SCALE GENOMIC DNA]</scope>
    <source>
        <strain evidence="9">FM164</strain>
    </source>
</reference>
<evidence type="ECO:0000256" key="6">
    <source>
        <dbReference type="ARBA" id="ARBA00037968"/>
    </source>
</evidence>
<evidence type="ECO:0000256" key="1">
    <source>
        <dbReference type="ARBA" id="ARBA00004141"/>
    </source>
</evidence>
<dbReference type="Gene3D" id="1.20.1250.20">
    <property type="entry name" value="MFS general substrate transporter like domains"/>
    <property type="match status" value="1"/>
</dbReference>
<dbReference type="InterPro" id="IPR036259">
    <property type="entry name" value="MFS_trans_sf"/>
</dbReference>
<accession>W6QGX4</accession>
<evidence type="ECO:0000256" key="4">
    <source>
        <dbReference type="ARBA" id="ARBA00022989"/>
    </source>
</evidence>
<dbReference type="GO" id="GO:0016020">
    <property type="term" value="C:membrane"/>
    <property type="evidence" value="ECO:0007669"/>
    <property type="project" value="UniProtKB-SubCell"/>
</dbReference>
<organism evidence="9 10">
    <name type="scientific">Penicillium roqueforti (strain FM164)</name>
    <dbReference type="NCBI Taxonomy" id="1365484"/>
    <lineage>
        <taxon>Eukaryota</taxon>
        <taxon>Fungi</taxon>
        <taxon>Dikarya</taxon>
        <taxon>Ascomycota</taxon>
        <taxon>Pezizomycotina</taxon>
        <taxon>Eurotiomycetes</taxon>
        <taxon>Eurotiomycetidae</taxon>
        <taxon>Eurotiales</taxon>
        <taxon>Aspergillaceae</taxon>
        <taxon>Penicillium</taxon>
    </lineage>
</organism>
<dbReference type="PANTHER" id="PTHR43791:SF43">
    <property type="entry name" value="MAJOR FACILITATOR SUPERFAMILY (MFS) PROFILE DOMAIN-CONTAINING PROTEIN"/>
    <property type="match status" value="1"/>
</dbReference>
<comment type="subcellular location">
    <subcellularLocation>
        <location evidence="1">Membrane</location>
        <topology evidence="1">Multi-pass membrane protein</topology>
    </subcellularLocation>
</comment>
<keyword evidence="10" id="KW-1185">Reference proteome</keyword>
<dbReference type="OMA" id="ASIWDIW"/>
<keyword evidence="2" id="KW-0813">Transport</keyword>
<feature type="transmembrane region" description="Helical" evidence="8">
    <location>
        <begin position="260"/>
        <end position="279"/>
    </location>
</feature>
<proteinExistence type="inferred from homology"/>
<dbReference type="STRING" id="1365484.W6QGX4"/>
<evidence type="ECO:0000313" key="10">
    <source>
        <dbReference type="Proteomes" id="UP000030686"/>
    </source>
</evidence>
<dbReference type="EMBL" id="HG792015">
    <property type="protein sequence ID" value="CDM28857.1"/>
    <property type="molecule type" value="Genomic_DNA"/>
</dbReference>
<keyword evidence="4 8" id="KW-1133">Transmembrane helix</keyword>
<dbReference type="PANTHER" id="PTHR43791">
    <property type="entry name" value="PERMEASE-RELATED"/>
    <property type="match status" value="1"/>
</dbReference>
<keyword evidence="5 8" id="KW-0472">Membrane</keyword>
<keyword evidence="3 8" id="KW-0812">Transmembrane</keyword>
<dbReference type="OrthoDB" id="3639251at2759"/>
<evidence type="ECO:0000256" key="2">
    <source>
        <dbReference type="ARBA" id="ARBA00022448"/>
    </source>
</evidence>
<sequence>MLSGDQLKPRHEVKDQELDRPSNEPEVSIPQARRARLKASIWDIWDKSPRERKLVQVDWWLLSYACTAYFIKSLDQSNTSNAYVSGMKEALDLKGNDLNYLTTYWNIGYLIGQLPSQLVLTKIRPSIWLPALELLWRIFVMALASAKNVETLFALRFLIGLCEASAYPGIITLLGNWYTPQELAKRSAIFQASSSASNMFSGYLQAALYSGMNGRAGLSAWQRLFISYDTKYAAQRMEAVGRAPASKLTWRTFLDVIRSWPVWLIPTVFIAHVCGLRIYSYFNVWLKSTGRYTVEQVNVIPSAGYGLQIIFTLLYA</sequence>
<dbReference type="GO" id="GO:0022857">
    <property type="term" value="F:transmembrane transporter activity"/>
    <property type="evidence" value="ECO:0007669"/>
    <property type="project" value="InterPro"/>
</dbReference>
<evidence type="ECO:0000313" key="9">
    <source>
        <dbReference type="EMBL" id="CDM28857.1"/>
    </source>
</evidence>
<dbReference type="FunFam" id="1.20.1250.20:FF:000065">
    <property type="entry name" value="Putative MFS pantothenate transporter"/>
    <property type="match status" value="1"/>
</dbReference>
<feature type="region of interest" description="Disordered" evidence="7">
    <location>
        <begin position="1"/>
        <end position="29"/>
    </location>
</feature>
<evidence type="ECO:0000256" key="5">
    <source>
        <dbReference type="ARBA" id="ARBA00023136"/>
    </source>
</evidence>
<dbReference type="SUPFAM" id="SSF103473">
    <property type="entry name" value="MFS general substrate transporter"/>
    <property type="match status" value="1"/>
</dbReference>
<feature type="compositionally biased region" description="Basic and acidic residues" evidence="7">
    <location>
        <begin position="7"/>
        <end position="23"/>
    </location>
</feature>
<dbReference type="InterPro" id="IPR011701">
    <property type="entry name" value="MFS"/>
</dbReference>
<evidence type="ECO:0000256" key="3">
    <source>
        <dbReference type="ARBA" id="ARBA00022692"/>
    </source>
</evidence>
<comment type="similarity">
    <text evidence="6">Belongs to the major facilitator superfamily. Allantoate permease family.</text>
</comment>
<dbReference type="Proteomes" id="UP000030686">
    <property type="component" value="Unassembled WGS sequence"/>
</dbReference>
<gene>
    <name evidence="9" type="ORF">PROQFM164_S01g002668</name>
</gene>
<dbReference type="Pfam" id="PF07690">
    <property type="entry name" value="MFS_1"/>
    <property type="match status" value="1"/>
</dbReference>
<protein>
    <submittedName>
        <fullName evidence="9">Major facilitator superfamily</fullName>
    </submittedName>
</protein>
<evidence type="ECO:0000256" key="7">
    <source>
        <dbReference type="SAM" id="MobiDB-lite"/>
    </source>
</evidence>